<organism evidence="2 3">
    <name type="scientific">Parasulfitobacter algicola</name>
    <dbReference type="NCBI Taxonomy" id="2614809"/>
    <lineage>
        <taxon>Bacteria</taxon>
        <taxon>Pseudomonadati</taxon>
        <taxon>Pseudomonadota</taxon>
        <taxon>Alphaproteobacteria</taxon>
        <taxon>Rhodobacterales</taxon>
        <taxon>Roseobacteraceae</taxon>
        <taxon>Parasulfitobacter</taxon>
    </lineage>
</organism>
<protein>
    <submittedName>
        <fullName evidence="2">Uncharacterized protein</fullName>
    </submittedName>
</protein>
<dbReference type="EMBL" id="JABUFE010000005">
    <property type="protein sequence ID" value="NSX55110.1"/>
    <property type="molecule type" value="Genomic_DNA"/>
</dbReference>
<evidence type="ECO:0000256" key="1">
    <source>
        <dbReference type="SAM" id="Phobius"/>
    </source>
</evidence>
<gene>
    <name evidence="2" type="ORF">HRQ87_09880</name>
</gene>
<sequence length="61" mass="6847">MDITANERRESIEGAFDAIWLFGQKAANAFALQIYVTLLPAFILGLAIVGLIVFYRQMVQK</sequence>
<keyword evidence="3" id="KW-1185">Reference proteome</keyword>
<evidence type="ECO:0000313" key="2">
    <source>
        <dbReference type="EMBL" id="NSX55110.1"/>
    </source>
</evidence>
<name>A0ABX2IRG4_9RHOB</name>
<feature type="transmembrane region" description="Helical" evidence="1">
    <location>
        <begin position="30"/>
        <end position="55"/>
    </location>
</feature>
<accession>A0ABX2IRG4</accession>
<comment type="caution">
    <text evidence="2">The sequence shown here is derived from an EMBL/GenBank/DDBJ whole genome shotgun (WGS) entry which is preliminary data.</text>
</comment>
<evidence type="ECO:0000313" key="3">
    <source>
        <dbReference type="Proteomes" id="UP000777935"/>
    </source>
</evidence>
<keyword evidence="1" id="KW-1133">Transmembrane helix</keyword>
<dbReference type="RefSeq" id="WP_174137826.1">
    <property type="nucleotide sequence ID" value="NZ_JABUFE010000005.1"/>
</dbReference>
<keyword evidence="1" id="KW-0812">Transmembrane</keyword>
<reference evidence="2 3" key="1">
    <citation type="submission" date="2020-06" db="EMBL/GenBank/DDBJ databases">
        <title>Sulfitobacter algicola sp. nov., isolated from green algae.</title>
        <authorList>
            <person name="Wang C."/>
        </authorList>
    </citation>
    <scope>NUCLEOTIDE SEQUENCE [LARGE SCALE GENOMIC DNA]</scope>
    <source>
        <strain evidence="2 3">1151</strain>
    </source>
</reference>
<keyword evidence="1" id="KW-0472">Membrane</keyword>
<dbReference type="Proteomes" id="UP000777935">
    <property type="component" value="Unassembled WGS sequence"/>
</dbReference>
<proteinExistence type="predicted"/>